<keyword evidence="6 9" id="KW-1133">Transmembrane helix</keyword>
<feature type="transmembrane region" description="Helical" evidence="9">
    <location>
        <begin position="50"/>
        <end position="68"/>
    </location>
</feature>
<dbReference type="AlphaFoldDB" id="A0A069RG06"/>
<dbReference type="PANTHER" id="PTHR35011:SF2">
    <property type="entry name" value="2,3-DIKETO-L-GULONATE TRAP TRANSPORTER SMALL PERMEASE PROTEIN YIAM"/>
    <property type="match status" value="1"/>
</dbReference>
<evidence type="ECO:0000256" key="1">
    <source>
        <dbReference type="ARBA" id="ARBA00004429"/>
    </source>
</evidence>
<evidence type="ECO:0000259" key="10">
    <source>
        <dbReference type="Pfam" id="PF04290"/>
    </source>
</evidence>
<dbReference type="Pfam" id="PF04290">
    <property type="entry name" value="DctQ"/>
    <property type="match status" value="1"/>
</dbReference>
<evidence type="ECO:0000256" key="8">
    <source>
        <dbReference type="ARBA" id="ARBA00038436"/>
    </source>
</evidence>
<keyword evidence="3" id="KW-1003">Cell membrane</keyword>
<dbReference type="GO" id="GO:0015740">
    <property type="term" value="P:C4-dicarboxylate transport"/>
    <property type="evidence" value="ECO:0007669"/>
    <property type="project" value="TreeGrafter"/>
</dbReference>
<dbReference type="GO" id="GO:0022857">
    <property type="term" value="F:transmembrane transporter activity"/>
    <property type="evidence" value="ECO:0007669"/>
    <property type="project" value="TreeGrafter"/>
</dbReference>
<evidence type="ECO:0000256" key="5">
    <source>
        <dbReference type="ARBA" id="ARBA00022692"/>
    </source>
</evidence>
<organism evidence="11 12">
    <name type="scientific">Peptoclostridium litorale DSM 5388</name>
    <dbReference type="NCBI Taxonomy" id="1121324"/>
    <lineage>
        <taxon>Bacteria</taxon>
        <taxon>Bacillati</taxon>
        <taxon>Bacillota</taxon>
        <taxon>Clostridia</taxon>
        <taxon>Peptostreptococcales</taxon>
        <taxon>Peptoclostridiaceae</taxon>
        <taxon>Peptoclostridium</taxon>
    </lineage>
</organism>
<dbReference type="InterPro" id="IPR007387">
    <property type="entry name" value="TRAP_DctQ"/>
</dbReference>
<dbReference type="OrthoDB" id="45144at2"/>
<proteinExistence type="inferred from homology"/>
<evidence type="ECO:0000256" key="3">
    <source>
        <dbReference type="ARBA" id="ARBA00022475"/>
    </source>
</evidence>
<comment type="caution">
    <text evidence="11">The sequence shown here is derived from an EMBL/GenBank/DDBJ whole genome shotgun (WGS) entry which is preliminary data.</text>
</comment>
<evidence type="ECO:0000256" key="4">
    <source>
        <dbReference type="ARBA" id="ARBA00022519"/>
    </source>
</evidence>
<dbReference type="Proteomes" id="UP000027946">
    <property type="component" value="Unassembled WGS sequence"/>
</dbReference>
<gene>
    <name evidence="11" type="ORF">CLIT_8c01250</name>
</gene>
<name>A0A069RG06_PEPLI</name>
<evidence type="ECO:0000256" key="6">
    <source>
        <dbReference type="ARBA" id="ARBA00022989"/>
    </source>
</evidence>
<sequence length="171" mass="19132">MKTEKKITGALSKVEEAILSYSVIIMALILIGNVVSRSVFNMSWTFAEEIGQALTIIMTFAGIGYGARKARHISMSAIFDIVPTNIKKIFMYVISSVTSASMFYLAYLGLRYVQKVHMLGRVTPALRIPMYLIYMIVPIGFALGGIQYALNFIKNVKEKDVFLSTERGLRD</sequence>
<keyword evidence="2" id="KW-0813">Transport</keyword>
<evidence type="ECO:0000256" key="7">
    <source>
        <dbReference type="ARBA" id="ARBA00023136"/>
    </source>
</evidence>
<feature type="transmembrane region" description="Helical" evidence="9">
    <location>
        <begin position="21"/>
        <end position="44"/>
    </location>
</feature>
<comment type="similarity">
    <text evidence="8">Belongs to the TRAP transporter small permease family.</text>
</comment>
<dbReference type="eggNOG" id="COG3090">
    <property type="taxonomic scope" value="Bacteria"/>
</dbReference>
<keyword evidence="12" id="KW-1185">Reference proteome</keyword>
<dbReference type="GO" id="GO:0005886">
    <property type="term" value="C:plasma membrane"/>
    <property type="evidence" value="ECO:0007669"/>
    <property type="project" value="UniProtKB-SubCell"/>
</dbReference>
<dbReference type="PANTHER" id="PTHR35011">
    <property type="entry name" value="2,3-DIKETO-L-GULONATE TRAP TRANSPORTER SMALL PERMEASE PROTEIN YIAM"/>
    <property type="match status" value="1"/>
</dbReference>
<keyword evidence="4" id="KW-0997">Cell inner membrane</keyword>
<reference evidence="11 12" key="1">
    <citation type="submission" date="2014-03" db="EMBL/GenBank/DDBJ databases">
        <title>Genome sequence of Clostridium litorale W6, DSM 5388.</title>
        <authorList>
            <person name="Poehlein A."/>
            <person name="Jagirdar A."/>
            <person name="Khonsari B."/>
            <person name="Chibani C.M."/>
            <person name="Gutierrez Gutierrez D.A."/>
            <person name="Davydova E."/>
            <person name="Alghaithi H.S."/>
            <person name="Nair K.P."/>
            <person name="Dhamotharan K."/>
            <person name="Chandran L."/>
            <person name="G W."/>
            <person name="Daniel R."/>
        </authorList>
    </citation>
    <scope>NUCLEOTIDE SEQUENCE [LARGE SCALE GENOMIC DNA]</scope>
    <source>
        <strain evidence="11 12">W6</strain>
    </source>
</reference>
<keyword evidence="7 9" id="KW-0472">Membrane</keyword>
<keyword evidence="5 9" id="KW-0812">Transmembrane</keyword>
<feature type="transmembrane region" description="Helical" evidence="9">
    <location>
        <begin position="130"/>
        <end position="150"/>
    </location>
</feature>
<dbReference type="RefSeq" id="WP_038263158.1">
    <property type="nucleotide sequence ID" value="NZ_FSRH01000008.1"/>
</dbReference>
<dbReference type="STRING" id="1121324.CLIT_8c01250"/>
<accession>A0A069RG06</accession>
<comment type="subcellular location">
    <subcellularLocation>
        <location evidence="1">Cell inner membrane</location>
        <topology evidence="1">Multi-pass membrane protein</topology>
    </subcellularLocation>
</comment>
<feature type="transmembrane region" description="Helical" evidence="9">
    <location>
        <begin position="89"/>
        <end position="110"/>
    </location>
</feature>
<feature type="domain" description="Tripartite ATP-independent periplasmic transporters DctQ component" evidence="10">
    <location>
        <begin position="26"/>
        <end position="157"/>
    </location>
</feature>
<protein>
    <submittedName>
        <fullName evidence="11">Tripartite ATP-independent periplasmic transporter DctQ component</fullName>
    </submittedName>
</protein>
<evidence type="ECO:0000313" key="12">
    <source>
        <dbReference type="Proteomes" id="UP000027946"/>
    </source>
</evidence>
<evidence type="ECO:0000256" key="9">
    <source>
        <dbReference type="SAM" id="Phobius"/>
    </source>
</evidence>
<evidence type="ECO:0000313" key="11">
    <source>
        <dbReference type="EMBL" id="KDR95956.1"/>
    </source>
</evidence>
<dbReference type="InterPro" id="IPR055348">
    <property type="entry name" value="DctQ"/>
</dbReference>
<evidence type="ECO:0000256" key="2">
    <source>
        <dbReference type="ARBA" id="ARBA00022448"/>
    </source>
</evidence>
<dbReference type="EMBL" id="JJMM01000008">
    <property type="protein sequence ID" value="KDR95956.1"/>
    <property type="molecule type" value="Genomic_DNA"/>
</dbReference>